<feature type="region of interest" description="Disordered" evidence="5">
    <location>
        <begin position="126"/>
        <end position="168"/>
    </location>
</feature>
<name>A0ABP0RP92_9DINO</name>
<dbReference type="PANTHER" id="PTHR10037">
    <property type="entry name" value="VOLTAGE-GATED CATION CHANNEL CALCIUM AND SODIUM"/>
    <property type="match status" value="1"/>
</dbReference>
<dbReference type="Proteomes" id="UP001642484">
    <property type="component" value="Unassembled WGS sequence"/>
</dbReference>
<feature type="region of interest" description="Disordered" evidence="5">
    <location>
        <begin position="203"/>
        <end position="226"/>
    </location>
</feature>
<feature type="transmembrane region" description="Helical" evidence="6">
    <location>
        <begin position="424"/>
        <end position="447"/>
    </location>
</feature>
<dbReference type="Gene3D" id="1.20.120.350">
    <property type="entry name" value="Voltage-gated potassium channels. Chain C"/>
    <property type="match status" value="1"/>
</dbReference>
<comment type="caution">
    <text evidence="8">The sequence shown here is derived from an EMBL/GenBank/DDBJ whole genome shotgun (WGS) entry which is preliminary data.</text>
</comment>
<protein>
    <recommendedName>
        <fullName evidence="7">Ion transport domain-containing protein</fullName>
    </recommendedName>
</protein>
<evidence type="ECO:0000256" key="2">
    <source>
        <dbReference type="ARBA" id="ARBA00022692"/>
    </source>
</evidence>
<keyword evidence="9" id="KW-1185">Reference proteome</keyword>
<feature type="transmembrane region" description="Helical" evidence="6">
    <location>
        <begin position="508"/>
        <end position="526"/>
    </location>
</feature>
<dbReference type="EMBL" id="CAXAMN010026361">
    <property type="protein sequence ID" value="CAK9102465.1"/>
    <property type="molecule type" value="Genomic_DNA"/>
</dbReference>
<dbReference type="InterPro" id="IPR043203">
    <property type="entry name" value="VGCC_Ca_Na"/>
</dbReference>
<evidence type="ECO:0000313" key="8">
    <source>
        <dbReference type="EMBL" id="CAK9102465.1"/>
    </source>
</evidence>
<accession>A0ABP0RP92</accession>
<evidence type="ECO:0000256" key="3">
    <source>
        <dbReference type="ARBA" id="ARBA00022989"/>
    </source>
</evidence>
<feature type="domain" description="Ion transport" evidence="7">
    <location>
        <begin position="290"/>
        <end position="524"/>
    </location>
</feature>
<evidence type="ECO:0000313" key="9">
    <source>
        <dbReference type="Proteomes" id="UP001642484"/>
    </source>
</evidence>
<dbReference type="Gene3D" id="1.10.287.70">
    <property type="match status" value="1"/>
</dbReference>
<feature type="compositionally biased region" description="Basic and acidic residues" evidence="5">
    <location>
        <begin position="128"/>
        <end position="140"/>
    </location>
</feature>
<dbReference type="InterPro" id="IPR005821">
    <property type="entry name" value="Ion_trans_dom"/>
</dbReference>
<dbReference type="InterPro" id="IPR027359">
    <property type="entry name" value="Volt_channel_dom_sf"/>
</dbReference>
<gene>
    <name evidence="8" type="ORF">CCMP2556_LOCUS48218</name>
</gene>
<evidence type="ECO:0000256" key="1">
    <source>
        <dbReference type="ARBA" id="ARBA00004141"/>
    </source>
</evidence>
<feature type="region of interest" description="Disordered" evidence="5">
    <location>
        <begin position="245"/>
        <end position="273"/>
    </location>
</feature>
<reference evidence="8 9" key="1">
    <citation type="submission" date="2024-02" db="EMBL/GenBank/DDBJ databases">
        <authorList>
            <person name="Chen Y."/>
            <person name="Shah S."/>
            <person name="Dougan E. K."/>
            <person name="Thang M."/>
            <person name="Chan C."/>
        </authorList>
    </citation>
    <scope>NUCLEOTIDE SEQUENCE [LARGE SCALE GENOMIC DNA]</scope>
</reference>
<feature type="compositionally biased region" description="Basic residues" evidence="5">
    <location>
        <begin position="248"/>
        <end position="257"/>
    </location>
</feature>
<keyword evidence="4 6" id="KW-0472">Membrane</keyword>
<feature type="transmembrane region" description="Helical" evidence="6">
    <location>
        <begin position="360"/>
        <end position="378"/>
    </location>
</feature>
<comment type="subcellular location">
    <subcellularLocation>
        <location evidence="1">Membrane</location>
        <topology evidence="1">Multi-pass membrane protein</topology>
    </subcellularLocation>
</comment>
<organism evidence="8 9">
    <name type="scientific">Durusdinium trenchii</name>
    <dbReference type="NCBI Taxonomy" id="1381693"/>
    <lineage>
        <taxon>Eukaryota</taxon>
        <taxon>Sar</taxon>
        <taxon>Alveolata</taxon>
        <taxon>Dinophyceae</taxon>
        <taxon>Suessiales</taxon>
        <taxon>Symbiodiniaceae</taxon>
        <taxon>Durusdinium</taxon>
    </lineage>
</organism>
<feature type="transmembrane region" description="Helical" evidence="6">
    <location>
        <begin position="329"/>
        <end position="348"/>
    </location>
</feature>
<dbReference type="SUPFAM" id="SSF81324">
    <property type="entry name" value="Voltage-gated potassium channels"/>
    <property type="match status" value="1"/>
</dbReference>
<evidence type="ECO:0000256" key="5">
    <source>
        <dbReference type="SAM" id="MobiDB-lite"/>
    </source>
</evidence>
<sequence length="527" mass="59182">MLPCAEEVCVDGITSIITESLLHPSEYALATLHDEDYPAAWRGVQKRFDAGASPPPSEPPWAKERASKFVPQFLRFLSGRKVAVANPSVDDLGDNNGSEHLHQELCDLRSFLESRFSQQEKLLQSMNEKLRPEKPDRPDRLLVNPITRDRSRSGTSNSPSGTPRGRSDLKALSKTMSAVFSSAPTTQPPTVPLERVMWESARPVREASKDTPPNQRPPRTSRLSLSSAASRFSVVSEVSLINESTKEMKRKARRTEKRLRESRKESTSDPSTETQMNRLHFHLEALVFSPWFSPLITLLILVNVILLGIEVDVSAITTLEDMPTWFGTANAIFVAIFVLEILLKLIVLGCKDFWCGEDRMWNAFDFGIVAISVADVILELLTQILSSSMGTGQLRLLRSIRLARALRSIRVVRLFRQVEALRTLILSIVSTMGSLFWTMAMLILLFYSFGVVFTQFMVEHCRSPTETGELPECPELLRRYWSSVPESTLEAISGGVNWDDAIRPLRDISSMAMVLMSMYVFITVFAA</sequence>
<feature type="transmembrane region" description="Helical" evidence="6">
    <location>
        <begin position="285"/>
        <end position="309"/>
    </location>
</feature>
<keyword evidence="2 6" id="KW-0812">Transmembrane</keyword>
<evidence type="ECO:0000256" key="4">
    <source>
        <dbReference type="ARBA" id="ARBA00023136"/>
    </source>
</evidence>
<proteinExistence type="predicted"/>
<keyword evidence="3 6" id="KW-1133">Transmembrane helix</keyword>
<evidence type="ECO:0000256" key="6">
    <source>
        <dbReference type="SAM" id="Phobius"/>
    </source>
</evidence>
<evidence type="ECO:0000259" key="7">
    <source>
        <dbReference type="Pfam" id="PF00520"/>
    </source>
</evidence>
<dbReference type="Pfam" id="PF00520">
    <property type="entry name" value="Ion_trans"/>
    <property type="match status" value="1"/>
</dbReference>
<dbReference type="PANTHER" id="PTHR10037:SF62">
    <property type="entry name" value="SODIUM CHANNEL PROTEIN 60E"/>
    <property type="match status" value="1"/>
</dbReference>
<feature type="compositionally biased region" description="Basic and acidic residues" evidence="5">
    <location>
        <begin position="258"/>
        <end position="267"/>
    </location>
</feature>